<proteinExistence type="predicted"/>
<evidence type="ECO:0000256" key="1">
    <source>
        <dbReference type="ARBA" id="ARBA00004141"/>
    </source>
</evidence>
<keyword evidence="5" id="KW-0175">Coiled coil</keyword>
<evidence type="ECO:0000256" key="4">
    <source>
        <dbReference type="ARBA" id="ARBA00023136"/>
    </source>
</evidence>
<dbReference type="InterPro" id="IPR005178">
    <property type="entry name" value="Ostalpha/TMEM184C"/>
</dbReference>
<protein>
    <submittedName>
        <fullName evidence="8">Uncharacterized protein</fullName>
    </submittedName>
</protein>
<name>A0ABD3NS54_9STRA</name>
<evidence type="ECO:0000256" key="7">
    <source>
        <dbReference type="SAM" id="Phobius"/>
    </source>
</evidence>
<feature type="compositionally biased region" description="Basic and acidic residues" evidence="6">
    <location>
        <begin position="507"/>
        <end position="521"/>
    </location>
</feature>
<keyword evidence="9" id="KW-1185">Reference proteome</keyword>
<comment type="subcellular location">
    <subcellularLocation>
        <location evidence="1">Membrane</location>
        <topology evidence="1">Multi-pass membrane protein</topology>
    </subcellularLocation>
</comment>
<evidence type="ECO:0000313" key="8">
    <source>
        <dbReference type="EMBL" id="KAL3778259.1"/>
    </source>
</evidence>
<organism evidence="8 9">
    <name type="scientific">Cyclotella atomus</name>
    <dbReference type="NCBI Taxonomy" id="382360"/>
    <lineage>
        <taxon>Eukaryota</taxon>
        <taxon>Sar</taxon>
        <taxon>Stramenopiles</taxon>
        <taxon>Ochrophyta</taxon>
        <taxon>Bacillariophyta</taxon>
        <taxon>Coscinodiscophyceae</taxon>
        <taxon>Thalassiosirophycidae</taxon>
        <taxon>Stephanodiscales</taxon>
        <taxon>Stephanodiscaceae</taxon>
        <taxon>Cyclotella</taxon>
    </lineage>
</organism>
<evidence type="ECO:0000256" key="2">
    <source>
        <dbReference type="ARBA" id="ARBA00022692"/>
    </source>
</evidence>
<feature type="transmembrane region" description="Helical" evidence="7">
    <location>
        <begin position="325"/>
        <end position="343"/>
    </location>
</feature>
<feature type="region of interest" description="Disordered" evidence="6">
    <location>
        <begin position="474"/>
        <end position="580"/>
    </location>
</feature>
<feature type="region of interest" description="Disordered" evidence="6">
    <location>
        <begin position="245"/>
        <end position="264"/>
    </location>
</feature>
<feature type="compositionally biased region" description="Low complexity" evidence="6">
    <location>
        <begin position="564"/>
        <end position="575"/>
    </location>
</feature>
<keyword evidence="3 7" id="KW-1133">Transmembrane helix</keyword>
<keyword evidence="2 7" id="KW-0812">Transmembrane</keyword>
<feature type="region of interest" description="Disordered" evidence="6">
    <location>
        <begin position="592"/>
        <end position="614"/>
    </location>
</feature>
<dbReference type="Proteomes" id="UP001530400">
    <property type="component" value="Unassembled WGS sequence"/>
</dbReference>
<sequence length="614" mass="69683">MSTARALIPSFIILLILIASISTTLVILSSSIRSVRTDTQTNLSQLKAQLSQLQSNQDSYSTQIKTLTALVVSSLNATDEYINNITASVTEAKETIHQDVQTVNELADSQNSLLAVQFAGMFTVLVILVSGYHLSQHLRHLYSPVVQRKIMAVLWMTPIYAVTSWLSLLFPLSEPYLAVIRDFYESYCVYTFLSFLISVLGRGDRYAVVLLLERGADSLSDPDKYLIPRWCWRCCEKREHDLIPPGSPERVGENGTVSTSASSTAPMRTEQQASMARHKAEAVLDQCQTYAMQFVLLRPITAIGWLVSNQLVEPESFMDWKCPQMYIVIVTNISIFFAFRGLVKFYHATRTHLAWCNPWPKFLCIKGVVFMTFWQKMTLSIIVHVIYIDQFPSNEAATDFVARSQNFLICLEMLFAAVAHCFVFPPEEWADGYREREERRRKRLSEFETHFGDSVALGDFIKDVKSVMASKRKRRLRKRKSGQPKPIEEEGECHDENDVIGASLSTHSRDSDTGQRNRIDSTESYDDEFDPQFSIDEEEDDDDELEMTSTSVHAARESLRIANSTHSSRSSLGSCSERDADGSWARIEQYINEHEADSNDGQPINRDLSTKEIV</sequence>
<dbReference type="PANTHER" id="PTHR23423">
    <property type="entry name" value="ORGANIC SOLUTE TRANSPORTER-RELATED"/>
    <property type="match status" value="1"/>
</dbReference>
<reference evidence="8 9" key="1">
    <citation type="submission" date="2024-10" db="EMBL/GenBank/DDBJ databases">
        <title>Updated reference genomes for cyclostephanoid diatoms.</title>
        <authorList>
            <person name="Roberts W.R."/>
            <person name="Alverson A.J."/>
        </authorList>
    </citation>
    <scope>NUCLEOTIDE SEQUENCE [LARGE SCALE GENOMIC DNA]</scope>
    <source>
        <strain evidence="8 9">AJA010-31</strain>
    </source>
</reference>
<dbReference type="GO" id="GO:0016020">
    <property type="term" value="C:membrane"/>
    <property type="evidence" value="ECO:0007669"/>
    <property type="project" value="UniProtKB-SubCell"/>
</dbReference>
<evidence type="ECO:0000256" key="3">
    <source>
        <dbReference type="ARBA" id="ARBA00022989"/>
    </source>
</evidence>
<keyword evidence="4 7" id="KW-0472">Membrane</keyword>
<gene>
    <name evidence="8" type="ORF">ACHAWO_011136</name>
</gene>
<feature type="compositionally biased region" description="Polar residues" evidence="6">
    <location>
        <begin position="255"/>
        <end position="264"/>
    </location>
</feature>
<feature type="transmembrane region" description="Helical" evidence="7">
    <location>
        <begin position="6"/>
        <end position="28"/>
    </location>
</feature>
<feature type="transmembrane region" description="Helical" evidence="7">
    <location>
        <begin position="152"/>
        <end position="172"/>
    </location>
</feature>
<evidence type="ECO:0000256" key="6">
    <source>
        <dbReference type="SAM" id="MobiDB-lite"/>
    </source>
</evidence>
<dbReference type="EMBL" id="JALLPJ020000995">
    <property type="protein sequence ID" value="KAL3778259.1"/>
    <property type="molecule type" value="Genomic_DNA"/>
</dbReference>
<feature type="transmembrane region" description="Helical" evidence="7">
    <location>
        <begin position="113"/>
        <end position="132"/>
    </location>
</feature>
<dbReference type="Pfam" id="PF03619">
    <property type="entry name" value="Solute_trans_a"/>
    <property type="match status" value="1"/>
</dbReference>
<comment type="caution">
    <text evidence="8">The sequence shown here is derived from an EMBL/GenBank/DDBJ whole genome shotgun (WGS) entry which is preliminary data.</text>
</comment>
<dbReference type="AlphaFoldDB" id="A0ABD3NS54"/>
<feature type="coiled-coil region" evidence="5">
    <location>
        <begin position="36"/>
        <end position="63"/>
    </location>
</feature>
<evidence type="ECO:0000313" key="9">
    <source>
        <dbReference type="Proteomes" id="UP001530400"/>
    </source>
</evidence>
<dbReference type="SMART" id="SM01417">
    <property type="entry name" value="Solute_trans_a"/>
    <property type="match status" value="1"/>
</dbReference>
<accession>A0ABD3NS54</accession>
<feature type="compositionally biased region" description="Acidic residues" evidence="6">
    <location>
        <begin position="523"/>
        <end position="546"/>
    </location>
</feature>
<evidence type="ECO:0000256" key="5">
    <source>
        <dbReference type="SAM" id="Coils"/>
    </source>
</evidence>